<protein>
    <submittedName>
        <fullName evidence="1">Acetamidase</fullName>
    </submittedName>
</protein>
<dbReference type="PANTHER" id="PTHR31891:SF1">
    <property type="entry name" value="FORMAMIDASE C869.04-RELATED"/>
    <property type="match status" value="1"/>
</dbReference>
<evidence type="ECO:0000313" key="1">
    <source>
        <dbReference type="EMBL" id="GGR06347.1"/>
    </source>
</evidence>
<proteinExistence type="predicted"/>
<evidence type="ECO:0000313" key="2">
    <source>
        <dbReference type="Proteomes" id="UP000603865"/>
    </source>
</evidence>
<dbReference type="RefSeq" id="WP_189089702.1">
    <property type="nucleotide sequence ID" value="NZ_BMQL01000008.1"/>
</dbReference>
<dbReference type="Gene3D" id="3.10.28.20">
    <property type="entry name" value="Acetamidase/Formamidase-like domains"/>
    <property type="match status" value="1"/>
</dbReference>
<dbReference type="AlphaFoldDB" id="A0A918C545"/>
<keyword evidence="2" id="KW-1185">Reference proteome</keyword>
<comment type="caution">
    <text evidence="1">The sequence shown here is derived from an EMBL/GenBank/DDBJ whole genome shotgun (WGS) entry which is preliminary data.</text>
</comment>
<dbReference type="Pfam" id="PF03069">
    <property type="entry name" value="FmdA_AmdA"/>
    <property type="match status" value="2"/>
</dbReference>
<dbReference type="EMBL" id="BMQL01000008">
    <property type="protein sequence ID" value="GGR06347.1"/>
    <property type="molecule type" value="Genomic_DNA"/>
</dbReference>
<dbReference type="Gene3D" id="2.60.120.580">
    <property type="entry name" value="Acetamidase/Formamidase-like domains"/>
    <property type="match status" value="2"/>
</dbReference>
<accession>A0A918C545</accession>
<name>A0A918C545_9DEIO</name>
<dbReference type="GO" id="GO:0016811">
    <property type="term" value="F:hydrolase activity, acting on carbon-nitrogen (but not peptide) bonds, in linear amides"/>
    <property type="evidence" value="ECO:0007669"/>
    <property type="project" value="InterPro"/>
</dbReference>
<reference evidence="1" key="1">
    <citation type="journal article" date="2014" name="Int. J. Syst. Evol. Microbiol.">
        <title>Complete genome sequence of Corynebacterium casei LMG S-19264T (=DSM 44701T), isolated from a smear-ripened cheese.</title>
        <authorList>
            <consortium name="US DOE Joint Genome Institute (JGI-PGF)"/>
            <person name="Walter F."/>
            <person name="Albersmeier A."/>
            <person name="Kalinowski J."/>
            <person name="Ruckert C."/>
        </authorList>
    </citation>
    <scope>NUCLEOTIDE SEQUENCE</scope>
    <source>
        <strain evidence="1">JCM 31311</strain>
    </source>
</reference>
<reference evidence="1" key="2">
    <citation type="submission" date="2020-09" db="EMBL/GenBank/DDBJ databases">
        <authorList>
            <person name="Sun Q."/>
            <person name="Ohkuma M."/>
        </authorList>
    </citation>
    <scope>NUCLEOTIDE SEQUENCE</scope>
    <source>
        <strain evidence="1">JCM 31311</strain>
    </source>
</reference>
<organism evidence="1 2">
    <name type="scientific">Deinococcus ruber</name>
    <dbReference type="NCBI Taxonomy" id="1848197"/>
    <lineage>
        <taxon>Bacteria</taxon>
        <taxon>Thermotogati</taxon>
        <taxon>Deinococcota</taxon>
        <taxon>Deinococci</taxon>
        <taxon>Deinococcales</taxon>
        <taxon>Deinococcaceae</taxon>
        <taxon>Deinococcus</taxon>
    </lineage>
</organism>
<dbReference type="Proteomes" id="UP000603865">
    <property type="component" value="Unassembled WGS sequence"/>
</dbReference>
<gene>
    <name evidence="1" type="ORF">GCM10008957_18930</name>
</gene>
<dbReference type="SUPFAM" id="SSF141130">
    <property type="entry name" value="Acetamidase/Formamidase-like"/>
    <property type="match status" value="1"/>
</dbReference>
<dbReference type="InterPro" id="IPR004304">
    <property type="entry name" value="FmdA_AmdA"/>
</dbReference>
<dbReference type="PANTHER" id="PTHR31891">
    <property type="entry name" value="FORMAMIDASE C869.04-RELATED"/>
    <property type="match status" value="1"/>
</dbReference>
<sequence length="321" mass="34280">MTRPHIHTIHHQPISTQHYGWDNSLPPQLRAAPGDTLDFAIQDASGGQINEHSTAADVLNFDFSRTNPVNGPVYIEGAEPGDVLSVEVLDFQESPGSGSSSAWGWTGILPGFGLLAADFPNPWLHISRYDREKVVFTPEITLPTRPFTGTIGLAPAEPGLHSVVPPRRVGGNLDIHDLTRGAKLYLPVEVPGALFSVGDTHACQGDGEVCGTAVETAMNVQLKFGLLKGANYSAPRFELPGSSVATVGSKGYYATTGLGPDLYVAAQDAIRAMIDHLGREYRLDAPLAYALCSVAVDLKISEIVDAPNWVVSAYLPRGIFG</sequence>